<evidence type="ECO:0000313" key="2">
    <source>
        <dbReference type="Proteomes" id="UP000799767"/>
    </source>
</evidence>
<reference evidence="1" key="1">
    <citation type="journal article" date="2020" name="Stud. Mycol.">
        <title>101 Dothideomycetes genomes: a test case for predicting lifestyles and emergence of pathogens.</title>
        <authorList>
            <person name="Haridas S."/>
            <person name="Albert R."/>
            <person name="Binder M."/>
            <person name="Bloem J."/>
            <person name="Labutti K."/>
            <person name="Salamov A."/>
            <person name="Andreopoulos B."/>
            <person name="Baker S."/>
            <person name="Barry K."/>
            <person name="Bills G."/>
            <person name="Bluhm B."/>
            <person name="Cannon C."/>
            <person name="Castanera R."/>
            <person name="Culley D."/>
            <person name="Daum C."/>
            <person name="Ezra D."/>
            <person name="Gonzalez J."/>
            <person name="Henrissat B."/>
            <person name="Kuo A."/>
            <person name="Liang C."/>
            <person name="Lipzen A."/>
            <person name="Lutzoni F."/>
            <person name="Magnuson J."/>
            <person name="Mondo S."/>
            <person name="Nolan M."/>
            <person name="Ohm R."/>
            <person name="Pangilinan J."/>
            <person name="Park H.-J."/>
            <person name="Ramirez L."/>
            <person name="Alfaro M."/>
            <person name="Sun H."/>
            <person name="Tritt A."/>
            <person name="Yoshinaga Y."/>
            <person name="Zwiers L.-H."/>
            <person name="Turgeon B."/>
            <person name="Goodwin S."/>
            <person name="Spatafora J."/>
            <person name="Crous P."/>
            <person name="Grigoriev I."/>
        </authorList>
    </citation>
    <scope>NUCLEOTIDE SEQUENCE</scope>
    <source>
        <strain evidence="1">CBS 113389</strain>
    </source>
</reference>
<accession>A0A6A6PS71</accession>
<organism evidence="1 2">
    <name type="scientific">Neohortaea acidophila</name>
    <dbReference type="NCBI Taxonomy" id="245834"/>
    <lineage>
        <taxon>Eukaryota</taxon>
        <taxon>Fungi</taxon>
        <taxon>Dikarya</taxon>
        <taxon>Ascomycota</taxon>
        <taxon>Pezizomycotina</taxon>
        <taxon>Dothideomycetes</taxon>
        <taxon>Dothideomycetidae</taxon>
        <taxon>Mycosphaerellales</taxon>
        <taxon>Teratosphaeriaceae</taxon>
        <taxon>Neohortaea</taxon>
    </lineage>
</organism>
<dbReference type="GeneID" id="54470740"/>
<protein>
    <submittedName>
        <fullName evidence="1">Uncharacterized protein</fullName>
    </submittedName>
</protein>
<proteinExistence type="predicted"/>
<gene>
    <name evidence="1" type="ORF">BDY17DRAFT_163090</name>
</gene>
<name>A0A6A6PS71_9PEZI</name>
<sequence>MLPEGKLLNEKGKPSKVVLLTSLSFISTSSSRKNTGRTLLDFVESNRTVDEIPQHQAAYLGIARFIDTNGPLVSIPSAFGPHDHSSRCSSIMTRARSMPLFTANSFHLYLSIQRLGVSATSGVV</sequence>
<dbReference type="RefSeq" id="XP_033589196.1">
    <property type="nucleotide sequence ID" value="XM_033729738.1"/>
</dbReference>
<dbReference type="EMBL" id="MU001636">
    <property type="protein sequence ID" value="KAF2482626.1"/>
    <property type="molecule type" value="Genomic_DNA"/>
</dbReference>
<evidence type="ECO:0000313" key="1">
    <source>
        <dbReference type="EMBL" id="KAF2482626.1"/>
    </source>
</evidence>
<dbReference type="Proteomes" id="UP000799767">
    <property type="component" value="Unassembled WGS sequence"/>
</dbReference>
<keyword evidence="2" id="KW-1185">Reference proteome</keyword>
<dbReference type="AlphaFoldDB" id="A0A6A6PS71"/>